<comment type="caution">
    <text evidence="3">The sequence shown here is derived from an EMBL/GenBank/DDBJ whole genome shotgun (WGS) entry which is preliminary data.</text>
</comment>
<organism evidence="3 4">
    <name type="scientific">Rhodocollybia butyracea</name>
    <dbReference type="NCBI Taxonomy" id="206335"/>
    <lineage>
        <taxon>Eukaryota</taxon>
        <taxon>Fungi</taxon>
        <taxon>Dikarya</taxon>
        <taxon>Basidiomycota</taxon>
        <taxon>Agaricomycotina</taxon>
        <taxon>Agaricomycetes</taxon>
        <taxon>Agaricomycetidae</taxon>
        <taxon>Agaricales</taxon>
        <taxon>Marasmiineae</taxon>
        <taxon>Omphalotaceae</taxon>
        <taxon>Rhodocollybia</taxon>
    </lineage>
</organism>
<name>A0A9P5PFJ5_9AGAR</name>
<sequence length="272" mass="29576">MRSVIILCAIIASSMLTVCAIPVPGPGETAESSKGSGAKRLPDQLTGPNKRPKNEKPKPYEVTFVDKTGKEVSGKETSNKLPLGSVSQVLSRTTGLTLSKQIKYTNLPQEDFEQTSLYFLFKNLEGSSKTCKESPCVGLMTRRTGWAPNQSGTGARKDGMPWYCIIYQAGGQGPWVPLTVKDFGGQEKPAKLLPKEVVDNRQAVLTAVHEQFMKDYKPGSATQEHHVERPPSPIEESATKEQPLDSATHQATAERPHSALERGVMPLAGMLT</sequence>
<reference evidence="3" key="1">
    <citation type="submission" date="2020-11" db="EMBL/GenBank/DDBJ databases">
        <authorList>
            <consortium name="DOE Joint Genome Institute"/>
            <person name="Ahrendt S."/>
            <person name="Riley R."/>
            <person name="Andreopoulos W."/>
            <person name="Labutti K."/>
            <person name="Pangilinan J."/>
            <person name="Ruiz-Duenas F.J."/>
            <person name="Barrasa J.M."/>
            <person name="Sanchez-Garcia M."/>
            <person name="Camarero S."/>
            <person name="Miyauchi S."/>
            <person name="Serrano A."/>
            <person name="Linde D."/>
            <person name="Babiker R."/>
            <person name="Drula E."/>
            <person name="Ayuso-Fernandez I."/>
            <person name="Pacheco R."/>
            <person name="Padilla G."/>
            <person name="Ferreira P."/>
            <person name="Barriuso J."/>
            <person name="Kellner H."/>
            <person name="Castanera R."/>
            <person name="Alfaro M."/>
            <person name="Ramirez L."/>
            <person name="Pisabarro A.G."/>
            <person name="Kuo A."/>
            <person name="Tritt A."/>
            <person name="Lipzen A."/>
            <person name="He G."/>
            <person name="Yan M."/>
            <person name="Ng V."/>
            <person name="Cullen D."/>
            <person name="Martin F."/>
            <person name="Rosso M.-N."/>
            <person name="Henrissat B."/>
            <person name="Hibbett D."/>
            <person name="Martinez A.T."/>
            <person name="Grigoriev I.V."/>
        </authorList>
    </citation>
    <scope>NUCLEOTIDE SEQUENCE</scope>
    <source>
        <strain evidence="3">AH 40177</strain>
    </source>
</reference>
<feature type="region of interest" description="Disordered" evidence="1">
    <location>
        <begin position="219"/>
        <end position="272"/>
    </location>
</feature>
<evidence type="ECO:0000313" key="4">
    <source>
        <dbReference type="Proteomes" id="UP000772434"/>
    </source>
</evidence>
<protein>
    <submittedName>
        <fullName evidence="3">Uncharacterized protein</fullName>
    </submittedName>
</protein>
<dbReference type="AlphaFoldDB" id="A0A9P5PFJ5"/>
<accession>A0A9P5PFJ5</accession>
<feature type="signal peptide" evidence="2">
    <location>
        <begin position="1"/>
        <end position="20"/>
    </location>
</feature>
<proteinExistence type="predicted"/>
<keyword evidence="4" id="KW-1185">Reference proteome</keyword>
<feature type="chain" id="PRO_5040372143" evidence="2">
    <location>
        <begin position="21"/>
        <end position="272"/>
    </location>
</feature>
<feature type="compositionally biased region" description="Basic and acidic residues" evidence="1">
    <location>
        <begin position="219"/>
        <end position="229"/>
    </location>
</feature>
<evidence type="ECO:0000313" key="3">
    <source>
        <dbReference type="EMBL" id="KAF9062933.1"/>
    </source>
</evidence>
<evidence type="ECO:0000256" key="1">
    <source>
        <dbReference type="SAM" id="MobiDB-lite"/>
    </source>
</evidence>
<keyword evidence="2" id="KW-0732">Signal</keyword>
<evidence type="ECO:0000256" key="2">
    <source>
        <dbReference type="SAM" id="SignalP"/>
    </source>
</evidence>
<gene>
    <name evidence="3" type="ORF">BDP27DRAFT_1427379</name>
</gene>
<feature type="region of interest" description="Disordered" evidence="1">
    <location>
        <begin position="26"/>
        <end position="58"/>
    </location>
</feature>
<dbReference type="EMBL" id="JADNRY010000158">
    <property type="protein sequence ID" value="KAF9062933.1"/>
    <property type="molecule type" value="Genomic_DNA"/>
</dbReference>
<dbReference type="Proteomes" id="UP000772434">
    <property type="component" value="Unassembled WGS sequence"/>
</dbReference>